<evidence type="ECO:0000313" key="6">
    <source>
        <dbReference type="EMBL" id="GAA2227883.1"/>
    </source>
</evidence>
<evidence type="ECO:0000256" key="4">
    <source>
        <dbReference type="ARBA" id="ARBA00023163"/>
    </source>
</evidence>
<dbReference type="Gene3D" id="1.10.260.40">
    <property type="entry name" value="lambda repressor-like DNA-binding domains"/>
    <property type="match status" value="1"/>
</dbReference>
<proteinExistence type="predicted"/>
<dbReference type="PANTHER" id="PTHR30146">
    <property type="entry name" value="LACI-RELATED TRANSCRIPTIONAL REPRESSOR"/>
    <property type="match status" value="1"/>
</dbReference>
<dbReference type="PANTHER" id="PTHR30146:SF148">
    <property type="entry name" value="HTH-TYPE TRANSCRIPTIONAL REPRESSOR PURR-RELATED"/>
    <property type="match status" value="1"/>
</dbReference>
<dbReference type="RefSeq" id="WP_259478536.1">
    <property type="nucleotide sequence ID" value="NZ_BAAAQY010000003.1"/>
</dbReference>
<comment type="caution">
    <text evidence="6">The sequence shown here is derived from an EMBL/GenBank/DDBJ whole genome shotgun (WGS) entry which is preliminary data.</text>
</comment>
<dbReference type="Pfam" id="PF00356">
    <property type="entry name" value="LacI"/>
    <property type="match status" value="1"/>
</dbReference>
<dbReference type="CDD" id="cd06267">
    <property type="entry name" value="PBP1_LacI_sugar_binding-like"/>
    <property type="match status" value="1"/>
</dbReference>
<dbReference type="InterPro" id="IPR028082">
    <property type="entry name" value="Peripla_BP_I"/>
</dbReference>
<evidence type="ECO:0000256" key="2">
    <source>
        <dbReference type="ARBA" id="ARBA00023015"/>
    </source>
</evidence>
<feature type="domain" description="HTH lacI-type" evidence="5">
    <location>
        <begin position="1"/>
        <end position="57"/>
    </location>
</feature>
<keyword evidence="1" id="KW-0678">Repressor</keyword>
<dbReference type="InterPro" id="IPR046335">
    <property type="entry name" value="LacI/GalR-like_sensor"/>
</dbReference>
<dbReference type="Pfam" id="PF13377">
    <property type="entry name" value="Peripla_BP_3"/>
    <property type="match status" value="1"/>
</dbReference>
<dbReference type="InterPro" id="IPR010982">
    <property type="entry name" value="Lambda_DNA-bd_dom_sf"/>
</dbReference>
<sequence>MTVDLRAVAEASGVSISTVSRALSGSPRVSPTTRQRVEKIAASLGYRPNVVARGLRTRQSNLIGLVIPNLVSFTFVQLFSDLQRGFREHGYEIVLSVTNSDPEQELASFQTLRGHQVDGVVVIGSYEVSTEYLRTTGLPAVHLFRPPERPAGDCITIDDVESTRSSIRLLAEKGHRRIAFINGRDPETMDGYRVALAEAGIPFDDELVHVGGYNTDTGIAGVDKVLALDDPPTAVYFGCYETWLSGIPRLQELGRTVGDDVSIVCRDDAPMLRWWRPSITVTDVEVGRIAGLAISRLLDAISVRTAGGRTESGRYQVSAKLIERDSVVELSAS</sequence>
<evidence type="ECO:0000259" key="5">
    <source>
        <dbReference type="PROSITE" id="PS50932"/>
    </source>
</evidence>
<evidence type="ECO:0000256" key="3">
    <source>
        <dbReference type="ARBA" id="ARBA00023125"/>
    </source>
</evidence>
<dbReference type="PROSITE" id="PS50932">
    <property type="entry name" value="HTH_LACI_2"/>
    <property type="match status" value="1"/>
</dbReference>
<evidence type="ECO:0000256" key="1">
    <source>
        <dbReference type="ARBA" id="ARBA00022491"/>
    </source>
</evidence>
<dbReference type="SUPFAM" id="SSF53822">
    <property type="entry name" value="Periplasmic binding protein-like I"/>
    <property type="match status" value="1"/>
</dbReference>
<dbReference type="CDD" id="cd01392">
    <property type="entry name" value="HTH_LacI"/>
    <property type="match status" value="1"/>
</dbReference>
<keyword evidence="3 6" id="KW-0238">DNA-binding</keyword>
<keyword evidence="2" id="KW-0805">Transcription regulation</keyword>
<dbReference type="Gene3D" id="3.40.50.2300">
    <property type="match status" value="2"/>
</dbReference>
<gene>
    <name evidence="6" type="ORF">GCM10009851_10220</name>
</gene>
<evidence type="ECO:0000313" key="7">
    <source>
        <dbReference type="Proteomes" id="UP001500929"/>
    </source>
</evidence>
<dbReference type="EMBL" id="BAAAQY010000003">
    <property type="protein sequence ID" value="GAA2227883.1"/>
    <property type="molecule type" value="Genomic_DNA"/>
</dbReference>
<dbReference type="GO" id="GO:0003677">
    <property type="term" value="F:DNA binding"/>
    <property type="evidence" value="ECO:0007669"/>
    <property type="project" value="UniProtKB-KW"/>
</dbReference>
<protein>
    <submittedName>
        <fullName evidence="6">LacI family DNA-binding transcriptional regulator</fullName>
    </submittedName>
</protein>
<reference evidence="6 7" key="1">
    <citation type="journal article" date="2019" name="Int. J. Syst. Evol. Microbiol.">
        <title>The Global Catalogue of Microorganisms (GCM) 10K type strain sequencing project: providing services to taxonomists for standard genome sequencing and annotation.</title>
        <authorList>
            <consortium name="The Broad Institute Genomics Platform"/>
            <consortium name="The Broad Institute Genome Sequencing Center for Infectious Disease"/>
            <person name="Wu L."/>
            <person name="Ma J."/>
        </authorList>
    </citation>
    <scope>NUCLEOTIDE SEQUENCE [LARGE SCALE GENOMIC DNA]</scope>
    <source>
        <strain evidence="6 7">JCM 16117</strain>
    </source>
</reference>
<dbReference type="SMART" id="SM00354">
    <property type="entry name" value="HTH_LACI"/>
    <property type="match status" value="1"/>
</dbReference>
<organism evidence="6 7">
    <name type="scientific">Herbiconiux moechotypicola</name>
    <dbReference type="NCBI Taxonomy" id="637393"/>
    <lineage>
        <taxon>Bacteria</taxon>
        <taxon>Bacillati</taxon>
        <taxon>Actinomycetota</taxon>
        <taxon>Actinomycetes</taxon>
        <taxon>Micrococcales</taxon>
        <taxon>Microbacteriaceae</taxon>
        <taxon>Herbiconiux</taxon>
    </lineage>
</organism>
<dbReference type="Proteomes" id="UP001500929">
    <property type="component" value="Unassembled WGS sequence"/>
</dbReference>
<keyword evidence="7" id="KW-1185">Reference proteome</keyword>
<name>A0ABN3DDC7_9MICO</name>
<dbReference type="InterPro" id="IPR000843">
    <property type="entry name" value="HTH_LacI"/>
</dbReference>
<keyword evidence="4" id="KW-0804">Transcription</keyword>
<accession>A0ABN3DDC7</accession>
<dbReference type="SUPFAM" id="SSF47413">
    <property type="entry name" value="lambda repressor-like DNA-binding domains"/>
    <property type="match status" value="1"/>
</dbReference>